<accession>A0A1G1ZQX3</accession>
<feature type="transmembrane region" description="Helical" evidence="1">
    <location>
        <begin position="54"/>
        <end position="75"/>
    </location>
</feature>
<proteinExistence type="predicted"/>
<reference evidence="2 3" key="1">
    <citation type="journal article" date="2016" name="Nat. Commun.">
        <title>Thousands of microbial genomes shed light on interconnected biogeochemical processes in an aquifer system.</title>
        <authorList>
            <person name="Anantharaman K."/>
            <person name="Brown C.T."/>
            <person name="Hug L.A."/>
            <person name="Sharon I."/>
            <person name="Castelle C.J."/>
            <person name="Probst A.J."/>
            <person name="Thomas B.C."/>
            <person name="Singh A."/>
            <person name="Wilkins M.J."/>
            <person name="Karaoz U."/>
            <person name="Brodie E.L."/>
            <person name="Williams K.H."/>
            <person name="Hubbard S.S."/>
            <person name="Banfield J.F."/>
        </authorList>
    </citation>
    <scope>NUCLEOTIDE SEQUENCE [LARGE SCALE GENOMIC DNA]</scope>
</reference>
<dbReference type="AlphaFoldDB" id="A0A1G1ZQX3"/>
<evidence type="ECO:0000313" key="2">
    <source>
        <dbReference type="EMBL" id="OGY66942.1"/>
    </source>
</evidence>
<evidence type="ECO:0000256" key="1">
    <source>
        <dbReference type="SAM" id="Phobius"/>
    </source>
</evidence>
<keyword evidence="1" id="KW-0472">Membrane</keyword>
<evidence type="ECO:0000313" key="3">
    <source>
        <dbReference type="Proteomes" id="UP000176284"/>
    </source>
</evidence>
<sequence length="118" mass="13381">MILLPIVFLAILYLSCVYINNHFEYKKAYWFFEFSHLAAGFLIALFLSNFLPNAISIVILTALVGFIWEIGEIVIDRSDRIKNILAKLNIRQGPVTVSDTLLDLVLDTSGALILINFF</sequence>
<protein>
    <submittedName>
        <fullName evidence="2">Uncharacterized protein</fullName>
    </submittedName>
</protein>
<dbReference type="EMBL" id="MHJM01000035">
    <property type="protein sequence ID" value="OGY66942.1"/>
    <property type="molecule type" value="Genomic_DNA"/>
</dbReference>
<feature type="transmembrane region" description="Helical" evidence="1">
    <location>
        <begin position="6"/>
        <end position="23"/>
    </location>
</feature>
<keyword evidence="1" id="KW-0812">Transmembrane</keyword>
<feature type="transmembrane region" description="Helical" evidence="1">
    <location>
        <begin position="30"/>
        <end position="48"/>
    </location>
</feature>
<dbReference type="Proteomes" id="UP000176284">
    <property type="component" value="Unassembled WGS sequence"/>
</dbReference>
<organism evidence="2 3">
    <name type="scientific">Candidatus Harrisonbacteria bacterium RIFCSPLOWO2_02_FULL_45_10c</name>
    <dbReference type="NCBI Taxonomy" id="1798410"/>
    <lineage>
        <taxon>Bacteria</taxon>
        <taxon>Candidatus Harrisoniibacteriota</taxon>
    </lineage>
</organism>
<keyword evidence="1" id="KW-1133">Transmembrane helix</keyword>
<comment type="caution">
    <text evidence="2">The sequence shown here is derived from an EMBL/GenBank/DDBJ whole genome shotgun (WGS) entry which is preliminary data.</text>
</comment>
<name>A0A1G1ZQX3_9BACT</name>
<gene>
    <name evidence="2" type="ORF">A3H63_02500</name>
</gene>